<keyword evidence="3" id="KW-1185">Reference proteome</keyword>
<dbReference type="Pfam" id="PF07963">
    <property type="entry name" value="N_methyl"/>
    <property type="match status" value="1"/>
</dbReference>
<accession>A0A809RHX2</accession>
<evidence type="ECO:0000313" key="3">
    <source>
        <dbReference type="Proteomes" id="UP000463939"/>
    </source>
</evidence>
<dbReference type="SUPFAM" id="SSF54523">
    <property type="entry name" value="Pili subunits"/>
    <property type="match status" value="1"/>
</dbReference>
<proteinExistence type="predicted"/>
<feature type="transmembrane region" description="Helical" evidence="1">
    <location>
        <begin position="12"/>
        <end position="33"/>
    </location>
</feature>
<dbReference type="InterPro" id="IPR045584">
    <property type="entry name" value="Pilin-like"/>
</dbReference>
<gene>
    <name evidence="2" type="primary">pilV</name>
    <name evidence="2" type="ORF">SFSGTM_19140</name>
</gene>
<dbReference type="KEGG" id="sniv:SFSGTM_19140"/>
<name>A0A809RHX2_9PROT</name>
<dbReference type="RefSeq" id="WP_198420540.1">
    <property type="nucleotide sequence ID" value="NZ_AP021881.1"/>
</dbReference>
<sequence length="143" mass="15007">MRQKGFTLLEVLVTMVIMSIGLLGLAALMASSLRNNHSSYQRTQAAFLAYDIIDRMRVNRIMAVNSSAASNYNVAIGAASASTNLALADVNDWKTALASTLPAGDGSVTVASATGATTVIVQWNDSRGTGGSNAQQIRVDTQL</sequence>
<keyword evidence="1" id="KW-1133">Transmembrane helix</keyword>
<protein>
    <submittedName>
        <fullName evidence="2">Type IV pilus modification protein PilV</fullName>
    </submittedName>
</protein>
<organism evidence="2 3">
    <name type="scientific">Sulfuriferula nivalis</name>
    <dbReference type="NCBI Taxonomy" id="2675298"/>
    <lineage>
        <taxon>Bacteria</taxon>
        <taxon>Pseudomonadati</taxon>
        <taxon>Pseudomonadota</taxon>
        <taxon>Betaproteobacteria</taxon>
        <taxon>Nitrosomonadales</taxon>
        <taxon>Sulfuricellaceae</taxon>
        <taxon>Sulfuriferula</taxon>
    </lineage>
</organism>
<dbReference type="EMBL" id="AP021881">
    <property type="protein sequence ID" value="BBP01206.1"/>
    <property type="molecule type" value="Genomic_DNA"/>
</dbReference>
<reference evidence="3" key="1">
    <citation type="submission" date="2019-11" db="EMBL/GenBank/DDBJ databases">
        <title>Isolation and characterization of a novel species in the genus Sulfuriferula.</title>
        <authorList>
            <person name="Mochizuki J."/>
            <person name="Kojima H."/>
            <person name="Fukui M."/>
        </authorList>
    </citation>
    <scope>NUCLEOTIDE SEQUENCE [LARGE SCALE GENOMIC DNA]</scope>
    <source>
        <strain evidence="3">SGTM</strain>
    </source>
</reference>
<keyword evidence="1" id="KW-0812">Transmembrane</keyword>
<evidence type="ECO:0000256" key="1">
    <source>
        <dbReference type="SAM" id="Phobius"/>
    </source>
</evidence>
<dbReference type="AlphaFoldDB" id="A0A809RHX2"/>
<keyword evidence="1" id="KW-0472">Membrane</keyword>
<dbReference type="Proteomes" id="UP000463939">
    <property type="component" value="Chromosome"/>
</dbReference>
<dbReference type="NCBIfam" id="TIGR02532">
    <property type="entry name" value="IV_pilin_GFxxxE"/>
    <property type="match status" value="1"/>
</dbReference>
<dbReference type="InterPro" id="IPR013362">
    <property type="entry name" value="Pilus_4_PilV"/>
</dbReference>
<dbReference type="InterPro" id="IPR012902">
    <property type="entry name" value="N_methyl_site"/>
</dbReference>
<dbReference type="NCBIfam" id="TIGR02523">
    <property type="entry name" value="type_IV_pilV"/>
    <property type="match status" value="1"/>
</dbReference>
<evidence type="ECO:0000313" key="2">
    <source>
        <dbReference type="EMBL" id="BBP01206.1"/>
    </source>
</evidence>